<evidence type="ECO:0000256" key="2">
    <source>
        <dbReference type="ARBA" id="ARBA00006109"/>
    </source>
</evidence>
<evidence type="ECO:0000256" key="3">
    <source>
        <dbReference type="ARBA" id="ARBA00022692"/>
    </source>
</evidence>
<dbReference type="EMBL" id="VDMD01000005">
    <property type="protein sequence ID" value="TRM65579.1"/>
    <property type="molecule type" value="Genomic_DNA"/>
</dbReference>
<name>A0A550CLD8_9AGAR</name>
<dbReference type="InterPro" id="IPR018937">
    <property type="entry name" value="MMgT"/>
</dbReference>
<organism evidence="8 9">
    <name type="scientific">Schizophyllum amplum</name>
    <dbReference type="NCBI Taxonomy" id="97359"/>
    <lineage>
        <taxon>Eukaryota</taxon>
        <taxon>Fungi</taxon>
        <taxon>Dikarya</taxon>
        <taxon>Basidiomycota</taxon>
        <taxon>Agaricomycotina</taxon>
        <taxon>Agaricomycetes</taxon>
        <taxon>Agaricomycetidae</taxon>
        <taxon>Agaricales</taxon>
        <taxon>Schizophyllaceae</taxon>
        <taxon>Schizophyllum</taxon>
    </lineage>
</organism>
<proteinExistence type="inferred from homology"/>
<reference evidence="8 9" key="1">
    <citation type="journal article" date="2019" name="New Phytol.">
        <title>Comparative genomics reveals unique wood-decay strategies and fruiting body development in the Schizophyllaceae.</title>
        <authorList>
            <person name="Almasi E."/>
            <person name="Sahu N."/>
            <person name="Krizsan K."/>
            <person name="Balint B."/>
            <person name="Kovacs G.M."/>
            <person name="Kiss B."/>
            <person name="Cseklye J."/>
            <person name="Drula E."/>
            <person name="Henrissat B."/>
            <person name="Nagy I."/>
            <person name="Chovatia M."/>
            <person name="Adam C."/>
            <person name="LaButti K."/>
            <person name="Lipzen A."/>
            <person name="Riley R."/>
            <person name="Grigoriev I.V."/>
            <person name="Nagy L.G."/>
        </authorList>
    </citation>
    <scope>NUCLEOTIDE SEQUENCE [LARGE SCALE GENOMIC DNA]</scope>
    <source>
        <strain evidence="8 9">NL-1724</strain>
    </source>
</reference>
<feature type="transmembrane region" description="Helical" evidence="6">
    <location>
        <begin position="44"/>
        <end position="64"/>
    </location>
</feature>
<keyword evidence="5 6" id="KW-0472">Membrane</keyword>
<feature type="chain" id="PRO_5021874662" evidence="7">
    <location>
        <begin position="21"/>
        <end position="101"/>
    </location>
</feature>
<evidence type="ECO:0000256" key="6">
    <source>
        <dbReference type="SAM" id="Phobius"/>
    </source>
</evidence>
<evidence type="ECO:0000256" key="4">
    <source>
        <dbReference type="ARBA" id="ARBA00022989"/>
    </source>
</evidence>
<keyword evidence="9" id="KW-1185">Reference proteome</keyword>
<dbReference type="GO" id="GO:0012505">
    <property type="term" value="C:endomembrane system"/>
    <property type="evidence" value="ECO:0007669"/>
    <property type="project" value="UniProtKB-SubCell"/>
</dbReference>
<keyword evidence="7" id="KW-0732">Signal</keyword>
<evidence type="ECO:0000256" key="1">
    <source>
        <dbReference type="ARBA" id="ARBA00004127"/>
    </source>
</evidence>
<gene>
    <name evidence="8" type="ORF">BD626DRAFT_220824</name>
</gene>
<dbReference type="Proteomes" id="UP000320762">
    <property type="component" value="Unassembled WGS sequence"/>
</dbReference>
<dbReference type="AlphaFoldDB" id="A0A550CLD8"/>
<evidence type="ECO:0000313" key="8">
    <source>
        <dbReference type="EMBL" id="TRM65579.1"/>
    </source>
</evidence>
<sequence>MLGRLMLFAAFALVLHTAYSTYEHLSHLKAMGRPEGSLPWDIQVEAIVALIIGTLGACLRIPPLKEISWASEMRTRTIDDFDSRLGFASYVNRGKHIFTKK</sequence>
<comment type="similarity">
    <text evidence="2">Belongs to the membrane magnesium transporter (TC 1.A.67) family.</text>
</comment>
<feature type="signal peptide" evidence="7">
    <location>
        <begin position="1"/>
        <end position="20"/>
    </location>
</feature>
<keyword evidence="4 6" id="KW-1133">Transmembrane helix</keyword>
<dbReference type="Pfam" id="PF10270">
    <property type="entry name" value="MMgT"/>
    <property type="match status" value="1"/>
</dbReference>
<protein>
    <submittedName>
        <fullName evidence="8">Magnesium transporter</fullName>
    </submittedName>
</protein>
<evidence type="ECO:0000313" key="9">
    <source>
        <dbReference type="Proteomes" id="UP000320762"/>
    </source>
</evidence>
<keyword evidence="3 6" id="KW-0812">Transmembrane</keyword>
<accession>A0A550CLD8</accession>
<evidence type="ECO:0000256" key="7">
    <source>
        <dbReference type="SAM" id="SignalP"/>
    </source>
</evidence>
<comment type="caution">
    <text evidence="8">The sequence shown here is derived from an EMBL/GenBank/DDBJ whole genome shotgun (WGS) entry which is preliminary data.</text>
</comment>
<comment type="subcellular location">
    <subcellularLocation>
        <location evidence="1">Endomembrane system</location>
        <topology evidence="1">Multi-pass membrane protein</topology>
    </subcellularLocation>
</comment>
<evidence type="ECO:0000256" key="5">
    <source>
        <dbReference type="ARBA" id="ARBA00023136"/>
    </source>
</evidence>
<dbReference type="STRING" id="97359.A0A550CLD8"/>
<dbReference type="OrthoDB" id="44756at2759"/>